<dbReference type="OrthoDB" id="9804867at2"/>
<dbReference type="Gene3D" id="1.10.1220.10">
    <property type="entry name" value="Met repressor-like"/>
    <property type="match status" value="1"/>
</dbReference>
<dbReference type="InterPro" id="IPR007337">
    <property type="entry name" value="RelB/DinJ"/>
</dbReference>
<organism evidence="1 2">
    <name type="scientific">Companilactobacillus ginsenosidimutans</name>
    <dbReference type="NCBI Taxonomy" id="1007676"/>
    <lineage>
        <taxon>Bacteria</taxon>
        <taxon>Bacillati</taxon>
        <taxon>Bacillota</taxon>
        <taxon>Bacilli</taxon>
        <taxon>Lactobacillales</taxon>
        <taxon>Lactobacillaceae</taxon>
        <taxon>Companilactobacillus</taxon>
    </lineage>
</organism>
<proteinExistence type="predicted"/>
<reference evidence="2" key="1">
    <citation type="submission" date="2015-07" db="EMBL/GenBank/DDBJ databases">
        <title>Lactobacillus ginsenosidimutans/EMML 3141/ whole genome sequencing.</title>
        <authorList>
            <person name="Kim M.K."/>
            <person name="Im W.-T."/>
            <person name="Srinivasan S."/>
            <person name="Lee J.-J."/>
        </authorList>
    </citation>
    <scope>NUCLEOTIDE SEQUENCE [LARGE SCALE GENOMIC DNA]</scope>
    <source>
        <strain evidence="2">EMML 3041</strain>
    </source>
</reference>
<keyword evidence="2" id="KW-1185">Reference proteome</keyword>
<dbReference type="KEGG" id="lgn:ABM34_08485"/>
<name>A0A0H4QLI3_9LACO</name>
<accession>A0A0H4QLI3</accession>
<dbReference type="AlphaFoldDB" id="A0A0H4QLI3"/>
<sequence>MSLTSITIRLDNKLKQELDIHLGEIGLSFEDYMKLAAEQFVIQNKVPFEIVMPEEIPNRVTRIAMVEAEAKDLGIIPDDIPEFTNVEDLKKYLNK</sequence>
<dbReference type="PATRIC" id="fig|1007676.4.peg.1714"/>
<gene>
    <name evidence="1" type="ORF">ABM34_08485</name>
</gene>
<protein>
    <submittedName>
        <fullName evidence="1">Damage-inducible protein J</fullName>
    </submittedName>
</protein>
<dbReference type="InterPro" id="IPR013321">
    <property type="entry name" value="Arc_rbn_hlx_hlx"/>
</dbReference>
<dbReference type="GO" id="GO:0006355">
    <property type="term" value="P:regulation of DNA-templated transcription"/>
    <property type="evidence" value="ECO:0007669"/>
    <property type="project" value="InterPro"/>
</dbReference>
<evidence type="ECO:0000313" key="1">
    <source>
        <dbReference type="EMBL" id="AKP67563.1"/>
    </source>
</evidence>
<dbReference type="Proteomes" id="UP000036106">
    <property type="component" value="Chromosome"/>
</dbReference>
<dbReference type="EMBL" id="CP012034">
    <property type="protein sequence ID" value="AKP67563.1"/>
    <property type="molecule type" value="Genomic_DNA"/>
</dbReference>
<evidence type="ECO:0000313" key="2">
    <source>
        <dbReference type="Proteomes" id="UP000036106"/>
    </source>
</evidence>
<dbReference type="Pfam" id="PF04221">
    <property type="entry name" value="RelB"/>
    <property type="match status" value="1"/>
</dbReference>